<comment type="caution">
    <text evidence="1">The sequence shown here is derived from an EMBL/GenBank/DDBJ whole genome shotgun (WGS) entry which is preliminary data.</text>
</comment>
<dbReference type="AlphaFoldDB" id="A0A7X2ILL0"/>
<keyword evidence="2" id="KW-1185">Reference proteome</keyword>
<dbReference type="EMBL" id="WKJJ01000006">
    <property type="protein sequence ID" value="MRV72261.1"/>
    <property type="molecule type" value="Genomic_DNA"/>
</dbReference>
<accession>A0A7X2ILL0</accession>
<evidence type="ECO:0000313" key="2">
    <source>
        <dbReference type="Proteomes" id="UP000446768"/>
    </source>
</evidence>
<proteinExistence type="predicted"/>
<name>A0A7X2ILL0_9BURK</name>
<dbReference type="Pfam" id="PF05489">
    <property type="entry name" value="Phage_tail_X"/>
    <property type="match status" value="1"/>
</dbReference>
<dbReference type="InterPro" id="IPR008861">
    <property type="entry name" value="GpX-like"/>
</dbReference>
<dbReference type="Proteomes" id="UP000446768">
    <property type="component" value="Unassembled WGS sequence"/>
</dbReference>
<evidence type="ECO:0000313" key="1">
    <source>
        <dbReference type="EMBL" id="MRV72261.1"/>
    </source>
</evidence>
<organism evidence="1 2">
    <name type="scientific">Pseudoduganella rivuli</name>
    <dbReference type="NCBI Taxonomy" id="2666085"/>
    <lineage>
        <taxon>Bacteria</taxon>
        <taxon>Pseudomonadati</taxon>
        <taxon>Pseudomonadota</taxon>
        <taxon>Betaproteobacteria</taxon>
        <taxon>Burkholderiales</taxon>
        <taxon>Oxalobacteraceae</taxon>
        <taxon>Telluria group</taxon>
        <taxon>Pseudoduganella</taxon>
    </lineage>
</organism>
<sequence length="68" mass="7222">MATIIRSCDGDMLDTLCHAHYGHLQGVVEAVYGANPGLAALPQPFAAGVLITLPDLAPRQAHTIQLWT</sequence>
<reference evidence="1 2" key="1">
    <citation type="submission" date="2019-11" db="EMBL/GenBank/DDBJ databases">
        <title>Novel species isolated from a subtropical stream in China.</title>
        <authorList>
            <person name="Lu H."/>
        </authorList>
    </citation>
    <scope>NUCLEOTIDE SEQUENCE [LARGE SCALE GENOMIC DNA]</scope>
    <source>
        <strain evidence="1 2">FT92W</strain>
    </source>
</reference>
<dbReference type="RefSeq" id="WP_154373647.1">
    <property type="nucleotide sequence ID" value="NZ_WKJJ01000006.1"/>
</dbReference>
<protein>
    <submittedName>
        <fullName evidence="1">Phage tail protein</fullName>
    </submittedName>
</protein>
<gene>
    <name evidence="1" type="ORF">GJ700_11100</name>
</gene>